<sequence>MEIEARTEILKIIETLTHSGDPSLDEKLMKKIKNYCRTNNTYVQLVYDRLMRDVATKHSEVRLSSFQIIDQLFQRSHIFRQLVTSDCQKLIMLVCGVEPLPPPRLAAAKLKEVSLLSFKEWVEKYGEGYPKLKLGYNYLKHNKKVDFDRLTSSSEGEQRRQEERESRQRAFLEQRLEKIRVEMNEQAPDIKGCLFEMESCFKILMPSFMDLFPLNESNPVSNCSQNSTKSDSVSAETDSELVLKTVGSPSSNETSSQTGGCSREPDDTSTDGESESDDVEWEEVTMATGAINGLVGRNPTVTTIRVPDRVIVNKDDNETLIATLRERYKLAVKTYLPRINKWIEWFTKAGQEALLKEAIDLKAQVLAAKGKYAELDIKGLEQEEEEDSSTGPTDLAPPSYPPDSIAAHCSSLLPWTTAVASYHKTPVGLEEDLASDPTTPQAQMKAKGLLQQQSATIPPGPAKGAASGSSQTSSAATVPFDVDLLHWGDSRQPSIMPTAMDSLHRYWCAEPDLTVSEDVMASLSHRSITFAGTFQPVERSCRAPLPSGSLCPRKDKIKCPLHGVIIPRDEHGDPIDCLEMSQSDTVIETKTPAAAAPPDTPKGPGGTKDKKPRSKKTKYPGLTDIKKLEKTPKNRIESKILNKHVLARVGKKLDALDQKRGKTKFSDNFNYALKS</sequence>
<keyword evidence="4" id="KW-0479">Metal-binding</keyword>
<evidence type="ECO:0000313" key="12">
    <source>
        <dbReference type="EnsemblMetazoa" id="Aqu2.1.38141_001"/>
    </source>
</evidence>
<organism evidence="12">
    <name type="scientific">Amphimedon queenslandica</name>
    <name type="common">Sponge</name>
    <dbReference type="NCBI Taxonomy" id="400682"/>
    <lineage>
        <taxon>Eukaryota</taxon>
        <taxon>Metazoa</taxon>
        <taxon>Porifera</taxon>
        <taxon>Demospongiae</taxon>
        <taxon>Heteroscleromorpha</taxon>
        <taxon>Haplosclerida</taxon>
        <taxon>Niphatidae</taxon>
        <taxon>Amphimedon</taxon>
    </lineage>
</organism>
<dbReference type="OMA" id="EEHAEMR"/>
<keyword evidence="7" id="KW-0862">Zinc</keyword>
<gene>
    <name evidence="12" type="primary">100640106</name>
</gene>
<feature type="compositionally biased region" description="Acidic residues" evidence="10">
    <location>
        <begin position="267"/>
        <end position="279"/>
    </location>
</feature>
<dbReference type="GO" id="GO:0008270">
    <property type="term" value="F:zinc ion binding"/>
    <property type="evidence" value="ECO:0007669"/>
    <property type="project" value="UniProtKB-KW"/>
</dbReference>
<proteinExistence type="inferred from homology"/>
<comment type="similarity">
    <text evidence="2">Belongs to the UVSSA family.</text>
</comment>
<dbReference type="InterPro" id="IPR018610">
    <property type="entry name" value="UVSSA"/>
</dbReference>
<feature type="region of interest" description="Disordered" evidence="10">
    <location>
        <begin position="381"/>
        <end position="401"/>
    </location>
</feature>
<comment type="subcellular location">
    <subcellularLocation>
        <location evidence="1">Chromosome</location>
    </subcellularLocation>
</comment>
<evidence type="ECO:0000256" key="6">
    <source>
        <dbReference type="ARBA" id="ARBA00022771"/>
    </source>
</evidence>
<dbReference type="FunCoup" id="A0A1X7VDN1">
    <property type="interactions" value="189"/>
</dbReference>
<evidence type="ECO:0000256" key="3">
    <source>
        <dbReference type="ARBA" id="ARBA00022454"/>
    </source>
</evidence>
<dbReference type="EnsemblMetazoa" id="Aqu2.1.38141_001">
    <property type="protein sequence ID" value="Aqu2.1.38141_001"/>
    <property type="gene ID" value="Aqu2.1.38141"/>
</dbReference>
<accession>A0A1X7VDN1</accession>
<evidence type="ECO:0000259" key="11">
    <source>
        <dbReference type="Pfam" id="PF09740"/>
    </source>
</evidence>
<name>A0A1X7VDN1_AMPQE</name>
<feature type="domain" description="UV-stimulated scaffold protein A C-terminal" evidence="11">
    <location>
        <begin position="474"/>
        <end position="576"/>
    </location>
</feature>
<evidence type="ECO:0000256" key="4">
    <source>
        <dbReference type="ARBA" id="ARBA00022723"/>
    </source>
</evidence>
<dbReference type="STRING" id="400682.A0A1X7VDN1"/>
<dbReference type="PANTHER" id="PTHR28670:SF1">
    <property type="entry name" value="UV-STIMULATED SCAFFOLD PROTEIN A"/>
    <property type="match status" value="1"/>
</dbReference>
<evidence type="ECO:0000256" key="8">
    <source>
        <dbReference type="ARBA" id="ARBA00023054"/>
    </source>
</evidence>
<dbReference type="EnsemblMetazoa" id="XM_003384671.3">
    <property type="protein sequence ID" value="XP_003384719.1"/>
    <property type="gene ID" value="LOC100640106"/>
</dbReference>
<evidence type="ECO:0000256" key="7">
    <source>
        <dbReference type="ARBA" id="ARBA00022833"/>
    </source>
</evidence>
<dbReference type="Proteomes" id="UP000007879">
    <property type="component" value="Unassembled WGS sequence"/>
</dbReference>
<keyword evidence="3" id="KW-0158">Chromosome</keyword>
<dbReference type="PANTHER" id="PTHR28670">
    <property type="entry name" value="UV-STIMULATED SCAFFOLD PROTEIN A"/>
    <property type="match status" value="1"/>
</dbReference>
<dbReference type="InterPro" id="IPR049431">
    <property type="entry name" value="UVSSA_C"/>
</dbReference>
<feature type="region of interest" description="Disordered" evidence="10">
    <location>
        <begin position="591"/>
        <end position="622"/>
    </location>
</feature>
<dbReference type="Pfam" id="PF09740">
    <property type="entry name" value="DUF2043"/>
    <property type="match status" value="1"/>
</dbReference>
<evidence type="ECO:0000313" key="13">
    <source>
        <dbReference type="Proteomes" id="UP000007879"/>
    </source>
</evidence>
<dbReference type="GO" id="GO:0009411">
    <property type="term" value="P:response to UV"/>
    <property type="evidence" value="ECO:0007669"/>
    <property type="project" value="InterPro"/>
</dbReference>
<dbReference type="InterPro" id="IPR049408">
    <property type="entry name" value="UVSSA_N_a-solenoid_rpt"/>
</dbReference>
<protein>
    <recommendedName>
        <fullName evidence="11">UV-stimulated scaffold protein A C-terminal domain-containing protein</fullName>
    </recommendedName>
</protein>
<evidence type="ECO:0000256" key="5">
    <source>
        <dbReference type="ARBA" id="ARBA00022763"/>
    </source>
</evidence>
<feature type="compositionally biased region" description="Polar residues" evidence="10">
    <location>
        <begin position="220"/>
        <end position="236"/>
    </location>
</feature>
<evidence type="ECO:0000256" key="1">
    <source>
        <dbReference type="ARBA" id="ARBA00004286"/>
    </source>
</evidence>
<keyword evidence="9" id="KW-0234">DNA repair</keyword>
<dbReference type="GO" id="GO:0000993">
    <property type="term" value="F:RNA polymerase II complex binding"/>
    <property type="evidence" value="ECO:0007669"/>
    <property type="project" value="TreeGrafter"/>
</dbReference>
<reference evidence="12" key="2">
    <citation type="submission" date="2017-05" db="UniProtKB">
        <authorList>
            <consortium name="EnsemblMetazoa"/>
        </authorList>
    </citation>
    <scope>IDENTIFICATION</scope>
</reference>
<dbReference type="Pfam" id="PF20867">
    <property type="entry name" value="UVSSA_N"/>
    <property type="match status" value="1"/>
</dbReference>
<evidence type="ECO:0000256" key="9">
    <source>
        <dbReference type="ARBA" id="ARBA00023204"/>
    </source>
</evidence>
<feature type="compositionally biased region" description="Polar residues" evidence="10">
    <location>
        <begin position="247"/>
        <end position="260"/>
    </location>
</feature>
<evidence type="ECO:0000256" key="10">
    <source>
        <dbReference type="SAM" id="MobiDB-lite"/>
    </source>
</evidence>
<keyword evidence="8" id="KW-0175">Coiled coil</keyword>
<dbReference type="eggNOG" id="KOG2374">
    <property type="taxonomic scope" value="Eukaryota"/>
</dbReference>
<evidence type="ECO:0000256" key="2">
    <source>
        <dbReference type="ARBA" id="ARBA00009240"/>
    </source>
</evidence>
<feature type="compositionally biased region" description="Low complexity" evidence="10">
    <location>
        <begin position="462"/>
        <end position="474"/>
    </location>
</feature>
<dbReference type="GO" id="GO:0005694">
    <property type="term" value="C:chromosome"/>
    <property type="evidence" value="ECO:0007669"/>
    <property type="project" value="UniProtKB-SubCell"/>
</dbReference>
<keyword evidence="5" id="KW-0227">DNA damage</keyword>
<dbReference type="InParanoid" id="A0A1X7VDN1"/>
<dbReference type="OrthoDB" id="5594015at2759"/>
<dbReference type="AlphaFoldDB" id="A0A1X7VDN1"/>
<keyword evidence="6" id="KW-0863">Zinc-finger</keyword>
<feature type="region of interest" description="Disordered" evidence="10">
    <location>
        <begin position="220"/>
        <end position="279"/>
    </location>
</feature>
<feature type="region of interest" description="Disordered" evidence="10">
    <location>
        <begin position="430"/>
        <end position="474"/>
    </location>
</feature>
<reference evidence="13" key="1">
    <citation type="journal article" date="2010" name="Nature">
        <title>The Amphimedon queenslandica genome and the evolution of animal complexity.</title>
        <authorList>
            <person name="Srivastava M."/>
            <person name="Simakov O."/>
            <person name="Chapman J."/>
            <person name="Fahey B."/>
            <person name="Gauthier M.E."/>
            <person name="Mitros T."/>
            <person name="Richards G.S."/>
            <person name="Conaco C."/>
            <person name="Dacre M."/>
            <person name="Hellsten U."/>
            <person name="Larroux C."/>
            <person name="Putnam N.H."/>
            <person name="Stanke M."/>
            <person name="Adamska M."/>
            <person name="Darling A."/>
            <person name="Degnan S.M."/>
            <person name="Oakley T.H."/>
            <person name="Plachetzki D.C."/>
            <person name="Zhai Y."/>
            <person name="Adamski M."/>
            <person name="Calcino A."/>
            <person name="Cummins S.F."/>
            <person name="Goodstein D.M."/>
            <person name="Harris C."/>
            <person name="Jackson D.J."/>
            <person name="Leys S.P."/>
            <person name="Shu S."/>
            <person name="Woodcroft B.J."/>
            <person name="Vervoort M."/>
            <person name="Kosik K.S."/>
            <person name="Manning G."/>
            <person name="Degnan B.M."/>
            <person name="Rokhsar D.S."/>
        </authorList>
    </citation>
    <scope>NUCLEOTIDE SEQUENCE [LARGE SCALE GENOMIC DNA]</scope>
</reference>
<dbReference type="GO" id="GO:0006283">
    <property type="term" value="P:transcription-coupled nucleotide-excision repair"/>
    <property type="evidence" value="ECO:0007669"/>
    <property type="project" value="TreeGrafter"/>
</dbReference>
<dbReference type="KEGG" id="aqu:100640106"/>
<keyword evidence="13" id="KW-1185">Reference proteome</keyword>